<dbReference type="OrthoDB" id="2062955at2"/>
<accession>A0A1M6CK09</accession>
<dbReference type="EMBL" id="FQYW01000008">
    <property type="protein sequence ID" value="SHI61309.1"/>
    <property type="molecule type" value="Genomic_DNA"/>
</dbReference>
<evidence type="ECO:0000313" key="2">
    <source>
        <dbReference type="EMBL" id="SHI61309.1"/>
    </source>
</evidence>
<proteinExistence type="predicted"/>
<dbReference type="Proteomes" id="UP000191240">
    <property type="component" value="Unassembled WGS sequence"/>
</dbReference>
<keyword evidence="1" id="KW-0472">Membrane</keyword>
<feature type="transmembrane region" description="Helical" evidence="1">
    <location>
        <begin position="28"/>
        <end position="46"/>
    </location>
</feature>
<name>A0A1M6CK09_9FIRM</name>
<sequence length="287" mass="29520">MALDNGSMSPADMAAVMGNNNGFGNDCFGGWWMMWFLLILMIGGGWNNWGGGFGGNGNGFLPYMGATSDVQRGFDQSAIINAINGVSSQIGNGFADNAVAQCQGNATTVAAITNGQYATANAINGAKDSITGTLYTNQLANTQAMNGIAMGLQNSLASTQAGLADVKYTVATENCADRQALSTGIQSLLAQGNNNTNGIVNAITQGVQSIKDDLCADRIAAKDAQIQNLQSQLNMANLAASQTAQTAQLLTYGSQQAQNIVNTCCPKPVPAYVVSNPSCGCNGGFVG</sequence>
<gene>
    <name evidence="2" type="ORF">SAMN02745671_01148</name>
</gene>
<dbReference type="RefSeq" id="WP_080325625.1">
    <property type="nucleotide sequence ID" value="NZ_FQYW01000008.1"/>
</dbReference>
<protein>
    <submittedName>
        <fullName evidence="2">Uncharacterized protein</fullName>
    </submittedName>
</protein>
<organism evidence="2 3">
    <name type="scientific">Anaerovibrio lipolyticus DSM 3074</name>
    <dbReference type="NCBI Taxonomy" id="1120997"/>
    <lineage>
        <taxon>Bacteria</taxon>
        <taxon>Bacillati</taxon>
        <taxon>Bacillota</taxon>
        <taxon>Negativicutes</taxon>
        <taxon>Selenomonadales</taxon>
        <taxon>Selenomonadaceae</taxon>
        <taxon>Anaerovibrio</taxon>
    </lineage>
</organism>
<keyword evidence="1" id="KW-1133">Transmembrane helix</keyword>
<evidence type="ECO:0000256" key="1">
    <source>
        <dbReference type="SAM" id="Phobius"/>
    </source>
</evidence>
<evidence type="ECO:0000313" key="3">
    <source>
        <dbReference type="Proteomes" id="UP000191240"/>
    </source>
</evidence>
<reference evidence="2 3" key="1">
    <citation type="submission" date="2016-11" db="EMBL/GenBank/DDBJ databases">
        <authorList>
            <person name="Jaros S."/>
            <person name="Januszkiewicz K."/>
            <person name="Wedrychowicz H."/>
        </authorList>
    </citation>
    <scope>NUCLEOTIDE SEQUENCE [LARGE SCALE GENOMIC DNA]</scope>
    <source>
        <strain evidence="2 3">DSM 3074</strain>
    </source>
</reference>
<keyword evidence="1" id="KW-0812">Transmembrane</keyword>
<dbReference type="AlphaFoldDB" id="A0A1M6CK09"/>